<organism evidence="1 2">
    <name type="scientific">Steinernema glaseri</name>
    <dbReference type="NCBI Taxonomy" id="37863"/>
    <lineage>
        <taxon>Eukaryota</taxon>
        <taxon>Metazoa</taxon>
        <taxon>Ecdysozoa</taxon>
        <taxon>Nematoda</taxon>
        <taxon>Chromadorea</taxon>
        <taxon>Rhabditida</taxon>
        <taxon>Tylenchina</taxon>
        <taxon>Panagrolaimomorpha</taxon>
        <taxon>Strongyloidoidea</taxon>
        <taxon>Steinernematidae</taxon>
        <taxon>Steinernema</taxon>
    </lineage>
</organism>
<proteinExistence type="predicted"/>
<reference evidence="2" key="1">
    <citation type="submission" date="2016-11" db="UniProtKB">
        <authorList>
            <consortium name="WormBaseParasite"/>
        </authorList>
    </citation>
    <scope>IDENTIFICATION</scope>
</reference>
<dbReference type="WBParaSite" id="L893_g15432.t1">
    <property type="protein sequence ID" value="L893_g15432.t1"/>
    <property type="gene ID" value="L893_g15432"/>
</dbReference>
<name>A0A1I7YEC3_9BILA</name>
<dbReference type="Proteomes" id="UP000095287">
    <property type="component" value="Unplaced"/>
</dbReference>
<sequence length="114" mass="13028">MHPEGYSPLIALTDYCNPLCQKGLTLNSAVDVSATAVMIVPCCPCISERPFAHCNITSFCRLCFDCSARLSFRLRAVQKKIYGERNIHLAFRQLLFPFVRVLMALFFLRYDDMI</sequence>
<keyword evidence="1" id="KW-1185">Reference proteome</keyword>
<dbReference type="AlphaFoldDB" id="A0A1I7YEC3"/>
<accession>A0A1I7YEC3</accession>
<evidence type="ECO:0000313" key="2">
    <source>
        <dbReference type="WBParaSite" id="L893_g15432.t1"/>
    </source>
</evidence>
<evidence type="ECO:0000313" key="1">
    <source>
        <dbReference type="Proteomes" id="UP000095287"/>
    </source>
</evidence>
<protein>
    <submittedName>
        <fullName evidence="2">Uncharacterized protein</fullName>
    </submittedName>
</protein>